<dbReference type="InterPro" id="IPR001466">
    <property type="entry name" value="Beta-lactam-related"/>
</dbReference>
<feature type="domain" description="PI-PLC Y-box" evidence="2">
    <location>
        <begin position="265"/>
        <end position="291"/>
    </location>
</feature>
<comment type="caution">
    <text evidence="3">The sequence shown here is derived from an EMBL/GenBank/DDBJ whole genome shotgun (WGS) entry which is preliminary data.</text>
</comment>
<keyword evidence="3" id="KW-0121">Carboxypeptidase</keyword>
<dbReference type="PANTHER" id="PTHR46825">
    <property type="entry name" value="D-ALANYL-D-ALANINE-CARBOXYPEPTIDASE/ENDOPEPTIDASE AMPH"/>
    <property type="match status" value="1"/>
</dbReference>
<protein>
    <submittedName>
        <fullName evidence="3">D-alanyl-D-alanine carboxypeptidase</fullName>
        <ecNumber evidence="3">3.4.16.4</ecNumber>
    </submittedName>
</protein>
<dbReference type="EMBL" id="LOHS01000084">
    <property type="protein sequence ID" value="OAH12981.1"/>
    <property type="molecule type" value="Genomic_DNA"/>
</dbReference>
<dbReference type="InterPro" id="IPR012338">
    <property type="entry name" value="Beta-lactam/transpept-like"/>
</dbReference>
<dbReference type="AlphaFoldDB" id="A0A177HPQ6"/>
<keyword evidence="3" id="KW-0645">Protease</keyword>
<reference evidence="3 4" key="1">
    <citation type="submission" date="2015-12" db="EMBL/GenBank/DDBJ databases">
        <title>Genome sequence of Streptomyces sp. G25.</title>
        <authorList>
            <person name="Poehlein A."/>
            <person name="Roettig A."/>
            <person name="Hiessl S."/>
            <person name="Hauschild P."/>
            <person name="Schauer J."/>
            <person name="Madkour M.H."/>
            <person name="Al-Ansari A.M."/>
            <person name="Almakishah N.H."/>
            <person name="Steinbuechel A."/>
            <person name="Daniel R."/>
        </authorList>
    </citation>
    <scope>NUCLEOTIDE SEQUENCE [LARGE SCALE GENOMIC DNA]</scope>
    <source>
        <strain evidence="4">G25(2015)</strain>
    </source>
</reference>
<sequence length="408" mass="43170">MRRHVGIATAALSAGALLTSAACSGAPESVPPAAAVATSGTPSPGATVRDLTPAVAEQLDKAVTDTLRQAGVPGVIVGLWIPGKGSYVRAFGVADKSSGAPMSDGLRMRIGSETKTFTATAVLRLVDEGKVGLDDTVSKYVEGVPNGDRITLRQLAGMRSGLYPYTDDPGFVKAFLSDPDRRFTPQELLDYAFRHPVGFQPGQKFQYSNTNAILLGLVVEKASGQRFGDYLKQHVLEPSRLDNTLFPTGAEFPQPHAHGYTTQTPDGQVADATHWDPSWAWSAGAMISDLSDLRAWARIAATGTLLKPATQAQRLRTLPTGYAGTGYGLGIFTNHGWIGHNGSLPGYQSVTVYLPSAEATLVILNNTDTPYEGNENSTLFAKAVTSIVTPSNVYDLPPTPPSTASPSR</sequence>
<gene>
    <name evidence="3" type="ORF">STSP_36280</name>
</gene>
<dbReference type="STRING" id="1716141.STSP_36280"/>
<dbReference type="GO" id="GO:0006629">
    <property type="term" value="P:lipid metabolic process"/>
    <property type="evidence" value="ECO:0007669"/>
    <property type="project" value="InterPro"/>
</dbReference>
<evidence type="ECO:0000256" key="1">
    <source>
        <dbReference type="SAM" id="SignalP"/>
    </source>
</evidence>
<evidence type="ECO:0000313" key="3">
    <source>
        <dbReference type="EMBL" id="OAH12981.1"/>
    </source>
</evidence>
<dbReference type="Proteomes" id="UP000077381">
    <property type="component" value="Unassembled WGS sequence"/>
</dbReference>
<dbReference type="GO" id="GO:0035556">
    <property type="term" value="P:intracellular signal transduction"/>
    <property type="evidence" value="ECO:0007669"/>
    <property type="project" value="InterPro"/>
</dbReference>
<dbReference type="GO" id="GO:0004435">
    <property type="term" value="F:phosphatidylinositol-4,5-bisphosphate phospholipase C activity"/>
    <property type="evidence" value="ECO:0007669"/>
    <property type="project" value="InterPro"/>
</dbReference>
<dbReference type="InterPro" id="IPR001711">
    <property type="entry name" value="PLipase_C_Pinositol-sp_Y"/>
</dbReference>
<dbReference type="Gene3D" id="3.40.710.10">
    <property type="entry name" value="DD-peptidase/beta-lactamase superfamily"/>
    <property type="match status" value="1"/>
</dbReference>
<feature type="signal peptide" evidence="1">
    <location>
        <begin position="1"/>
        <end position="21"/>
    </location>
</feature>
<dbReference type="GO" id="GO:0009002">
    <property type="term" value="F:serine-type D-Ala-D-Ala carboxypeptidase activity"/>
    <property type="evidence" value="ECO:0007669"/>
    <property type="project" value="UniProtKB-EC"/>
</dbReference>
<keyword evidence="3" id="KW-0378">Hydrolase</keyword>
<dbReference type="PATRIC" id="fig|1716141.3.peg.3806"/>
<organism evidence="3 4">
    <name type="scientific">Streptomyces jeddahensis</name>
    <dbReference type="NCBI Taxonomy" id="1716141"/>
    <lineage>
        <taxon>Bacteria</taxon>
        <taxon>Bacillati</taxon>
        <taxon>Actinomycetota</taxon>
        <taxon>Actinomycetes</taxon>
        <taxon>Kitasatosporales</taxon>
        <taxon>Streptomycetaceae</taxon>
        <taxon>Streptomyces</taxon>
    </lineage>
</organism>
<dbReference type="PROSITE" id="PS50008">
    <property type="entry name" value="PIPLC_Y_DOMAIN"/>
    <property type="match status" value="1"/>
</dbReference>
<accession>A0A177HPQ6</accession>
<dbReference type="PANTHER" id="PTHR46825:SF7">
    <property type="entry name" value="D-ALANYL-D-ALANINE CARBOXYPEPTIDASE"/>
    <property type="match status" value="1"/>
</dbReference>
<dbReference type="SUPFAM" id="SSF56601">
    <property type="entry name" value="beta-lactamase/transpeptidase-like"/>
    <property type="match status" value="1"/>
</dbReference>
<dbReference type="Pfam" id="PF00144">
    <property type="entry name" value="Beta-lactamase"/>
    <property type="match status" value="1"/>
</dbReference>
<dbReference type="InterPro" id="IPR050491">
    <property type="entry name" value="AmpC-like"/>
</dbReference>
<evidence type="ECO:0000259" key="2">
    <source>
        <dbReference type="PROSITE" id="PS50008"/>
    </source>
</evidence>
<dbReference type="EC" id="3.4.16.4" evidence="3"/>
<keyword evidence="4" id="KW-1185">Reference proteome</keyword>
<keyword evidence="1" id="KW-0732">Signal</keyword>
<proteinExistence type="predicted"/>
<name>A0A177HPQ6_9ACTN</name>
<dbReference type="PROSITE" id="PS51257">
    <property type="entry name" value="PROKAR_LIPOPROTEIN"/>
    <property type="match status" value="1"/>
</dbReference>
<dbReference type="RefSeq" id="WP_067279013.1">
    <property type="nucleotide sequence ID" value="NZ_LOHS01000084.1"/>
</dbReference>
<feature type="chain" id="PRO_5008063057" evidence="1">
    <location>
        <begin position="22"/>
        <end position="408"/>
    </location>
</feature>
<evidence type="ECO:0000313" key="4">
    <source>
        <dbReference type="Proteomes" id="UP000077381"/>
    </source>
</evidence>